<feature type="transmembrane region" description="Helical" evidence="12">
    <location>
        <begin position="187"/>
        <end position="208"/>
    </location>
</feature>
<dbReference type="PATRIC" id="fig|1444770.3.peg.2878"/>
<dbReference type="Proteomes" id="UP001430701">
    <property type="component" value="Unassembled WGS sequence"/>
</dbReference>
<comment type="subcellular location">
    <subcellularLocation>
        <location evidence="1">Membrane</location>
        <topology evidence="1">Multi-pass membrane protein</topology>
    </subcellularLocation>
</comment>
<keyword evidence="7" id="KW-0408">Iron</keyword>
<dbReference type="GO" id="GO:0006784">
    <property type="term" value="P:heme A biosynthetic process"/>
    <property type="evidence" value="ECO:0007669"/>
    <property type="project" value="InterPro"/>
</dbReference>
<proteinExistence type="predicted"/>
<dbReference type="RefSeq" id="WP_038272676.1">
    <property type="nucleotide sequence ID" value="NZ_CP053627.1"/>
</dbReference>
<evidence type="ECO:0000256" key="3">
    <source>
        <dbReference type="ARBA" id="ARBA00022692"/>
    </source>
</evidence>
<feature type="transmembrane region" description="Helical" evidence="12">
    <location>
        <begin position="110"/>
        <end position="129"/>
    </location>
</feature>
<evidence type="ECO:0000256" key="7">
    <source>
        <dbReference type="ARBA" id="ARBA00023004"/>
    </source>
</evidence>
<dbReference type="GeneID" id="68900436"/>
<evidence type="ECO:0000313" key="14">
    <source>
        <dbReference type="EMBL" id="MCD8473547.1"/>
    </source>
</evidence>
<feature type="transmembrane region" description="Helical" evidence="12">
    <location>
        <begin position="229"/>
        <end position="251"/>
    </location>
</feature>
<dbReference type="EMBL" id="JAJPPU010000002">
    <property type="protein sequence ID" value="MCD8473547.1"/>
    <property type="molecule type" value="Genomic_DNA"/>
</dbReference>
<evidence type="ECO:0000256" key="8">
    <source>
        <dbReference type="ARBA" id="ARBA00023133"/>
    </source>
</evidence>
<dbReference type="STRING" id="1444770.AF72_12210"/>
<evidence type="ECO:0000256" key="1">
    <source>
        <dbReference type="ARBA" id="ARBA00004141"/>
    </source>
</evidence>
<organism evidence="13 15">
    <name type="scientific">Xylella taiwanensis</name>
    <dbReference type="NCBI Taxonomy" id="1444770"/>
    <lineage>
        <taxon>Bacteria</taxon>
        <taxon>Pseudomonadati</taxon>
        <taxon>Pseudomonadota</taxon>
        <taxon>Gammaproteobacteria</taxon>
        <taxon>Lysobacterales</taxon>
        <taxon>Lysobacteraceae</taxon>
        <taxon>Xylella</taxon>
    </lineage>
</organism>
<dbReference type="GO" id="GO:0016491">
    <property type="term" value="F:oxidoreductase activity"/>
    <property type="evidence" value="ECO:0007669"/>
    <property type="project" value="UniProtKB-KW"/>
</dbReference>
<evidence type="ECO:0000256" key="2">
    <source>
        <dbReference type="ARBA" id="ARBA00022475"/>
    </source>
</evidence>
<feature type="transmembrane region" description="Helical" evidence="12">
    <location>
        <begin position="301"/>
        <end position="321"/>
    </location>
</feature>
<keyword evidence="6" id="KW-0560">Oxidoreductase</keyword>
<dbReference type="InterPro" id="IPR050450">
    <property type="entry name" value="COX15/CtaA_HemeA_synthase"/>
</dbReference>
<feature type="transmembrane region" description="Helical" evidence="12">
    <location>
        <begin position="83"/>
        <end position="103"/>
    </location>
</feature>
<keyword evidence="5 12" id="KW-1133">Transmembrane helix</keyword>
<feature type="transmembrane region" description="Helical" evidence="12">
    <location>
        <begin position="359"/>
        <end position="381"/>
    </location>
</feature>
<gene>
    <name evidence="13" type="ORF">AF72_12210</name>
    <name evidence="14" type="ORF">LPH55_08775</name>
</gene>
<dbReference type="Pfam" id="PF02628">
    <property type="entry name" value="COX15-CtaA"/>
    <property type="match status" value="2"/>
</dbReference>
<comment type="caution">
    <text evidence="13">The sequence shown here is derived from an EMBL/GenBank/DDBJ whole genome shotgun (WGS) entry which is preliminary data.</text>
</comment>
<evidence type="ECO:0000256" key="5">
    <source>
        <dbReference type="ARBA" id="ARBA00022989"/>
    </source>
</evidence>
<dbReference type="Proteomes" id="UP000020406">
    <property type="component" value="Unassembled WGS sequence"/>
</dbReference>
<feature type="transmembrane region" description="Helical" evidence="12">
    <location>
        <begin position="333"/>
        <end position="353"/>
    </location>
</feature>
<keyword evidence="4" id="KW-0479">Metal-binding</keyword>
<evidence type="ECO:0000256" key="12">
    <source>
        <dbReference type="SAM" id="Phobius"/>
    </source>
</evidence>
<dbReference type="AlphaFoldDB" id="Z9JH81"/>
<evidence type="ECO:0000256" key="6">
    <source>
        <dbReference type="ARBA" id="ARBA00023002"/>
    </source>
</evidence>
<dbReference type="GO" id="GO:0046872">
    <property type="term" value="F:metal ion binding"/>
    <property type="evidence" value="ECO:0007669"/>
    <property type="project" value="UniProtKB-KW"/>
</dbReference>
<evidence type="ECO:0000256" key="9">
    <source>
        <dbReference type="ARBA" id="ARBA00023136"/>
    </source>
</evidence>
<evidence type="ECO:0000313" key="13">
    <source>
        <dbReference type="EMBL" id="EWS77181.1"/>
    </source>
</evidence>
<reference evidence="13 15" key="1">
    <citation type="journal article" date="2014" name="Genome Announc.">
        <title>Draft Genome Sequence of Xylella fastidiosa Pear Leaf Scorch Strain in Taiwan.</title>
        <authorList>
            <person name="Su C.C."/>
            <person name="Deng W.L."/>
            <person name="Jan F.J."/>
            <person name="Chang C.J."/>
            <person name="Huang H."/>
            <person name="Chen J."/>
        </authorList>
    </citation>
    <scope>NUCLEOTIDE SEQUENCE [LARGE SCALE GENOMIC DNA]</scope>
    <source>
        <strain evidence="13 15">PLS229</strain>
    </source>
</reference>
<evidence type="ECO:0000256" key="4">
    <source>
        <dbReference type="ARBA" id="ARBA00022723"/>
    </source>
</evidence>
<evidence type="ECO:0000256" key="10">
    <source>
        <dbReference type="ARBA" id="ARBA00023157"/>
    </source>
</evidence>
<comment type="pathway">
    <text evidence="11">Porphyrin-containing compound metabolism.</text>
</comment>
<dbReference type="InterPro" id="IPR003780">
    <property type="entry name" value="COX15/CtaA_fam"/>
</dbReference>
<protein>
    <submittedName>
        <fullName evidence="13">Cytochrome oxidase assembly protein</fullName>
    </submittedName>
    <submittedName>
        <fullName evidence="14">Heme A synthase</fullName>
    </submittedName>
</protein>
<dbReference type="KEGG" id="xtw:AB672_03960"/>
<keyword evidence="8" id="KW-0350">Heme biosynthesis</keyword>
<accession>Z9JH81</accession>
<dbReference type="eggNOG" id="COG1612">
    <property type="taxonomic scope" value="Bacteria"/>
</dbReference>
<feature type="transmembrane region" description="Helical" evidence="12">
    <location>
        <begin position="16"/>
        <end position="36"/>
    </location>
</feature>
<dbReference type="EMBL" id="JDSQ01000028">
    <property type="protein sequence ID" value="EWS77181.1"/>
    <property type="molecule type" value="Genomic_DNA"/>
</dbReference>
<dbReference type="PANTHER" id="PTHR35457:SF1">
    <property type="entry name" value="HEME A SYNTHASE"/>
    <property type="match status" value="1"/>
</dbReference>
<evidence type="ECO:0000256" key="11">
    <source>
        <dbReference type="ARBA" id="ARBA00023444"/>
    </source>
</evidence>
<keyword evidence="16" id="KW-1185">Reference proteome</keyword>
<sequence length="387" mass="42468">MDLFARPVRFRHFHRMAWLAALFTASTIMFGSFVRLSDAGMSCPDWPTCYGRITWPQTAAEADAHAASQIRPLETDKVWREQVHRFLAGMLGVEVLVLSLLAARRRRFGVAQICSAVVLVVLSIPLYMAGQRAGAMAAAVLGEVILLFAAFCWNNQDLSRAAVLTLAVVIFQALLGMWTVTLLLKPIVVIGHLLGGLLMFALLVWMAWRATHLPITLGDATKLRCWLRLGLVVLVLQIALGGWVSANYAALACGGGAWLVDNFPRCVGEWWPPQDFSEGFTLLRMISVDYEGGVLDGASRIAIQMAHRLWAIVASVYLVWLAWRLSRRPGMRAWAVVLALLVVLQVMLGVLNVKLAVPLVVGVMHNGGAVALVFVLVSLLARLRAPE</sequence>
<evidence type="ECO:0000313" key="15">
    <source>
        <dbReference type="Proteomes" id="UP000020406"/>
    </source>
</evidence>
<keyword evidence="3 12" id="KW-0812">Transmembrane</keyword>
<dbReference type="GO" id="GO:0016020">
    <property type="term" value="C:membrane"/>
    <property type="evidence" value="ECO:0007669"/>
    <property type="project" value="UniProtKB-SubCell"/>
</dbReference>
<feature type="transmembrane region" description="Helical" evidence="12">
    <location>
        <begin position="161"/>
        <end position="181"/>
    </location>
</feature>
<keyword evidence="9 12" id="KW-0472">Membrane</keyword>
<evidence type="ECO:0000313" key="16">
    <source>
        <dbReference type="Proteomes" id="UP001430701"/>
    </source>
</evidence>
<reference evidence="14" key="2">
    <citation type="submission" date="2021-11" db="EMBL/GenBank/DDBJ databases">
        <title>Genome sequence of Xylella taiwanensis PLS432.</title>
        <authorList>
            <person name="Weng L.-W."/>
            <person name="Su C.-C."/>
            <person name="Tsai C.-W."/>
            <person name="Kuo C.-H."/>
        </authorList>
    </citation>
    <scope>NUCLEOTIDE SEQUENCE</scope>
    <source>
        <strain evidence="14">PLS432</strain>
    </source>
</reference>
<keyword evidence="10" id="KW-1015">Disulfide bond</keyword>
<name>Z9JH81_9GAMM</name>
<feature type="transmembrane region" description="Helical" evidence="12">
    <location>
        <begin position="135"/>
        <end position="154"/>
    </location>
</feature>
<dbReference type="PANTHER" id="PTHR35457">
    <property type="entry name" value="HEME A SYNTHASE"/>
    <property type="match status" value="1"/>
</dbReference>
<keyword evidence="2" id="KW-1003">Cell membrane</keyword>
<dbReference type="OrthoDB" id="1447144at2"/>